<evidence type="ECO:0008006" key="2">
    <source>
        <dbReference type="Google" id="ProtNLM"/>
    </source>
</evidence>
<reference evidence="1" key="1">
    <citation type="submission" date="2024-06" db="EMBL/GenBank/DDBJ databases">
        <title>This phage originates from the Bacteriophage catalogue of the Bacteriophage Competence Centre, Department of Microbiology und Biotechnology, Max Rubner-Institut, Kiel, Germany.</title>
        <authorList>
            <person name="Sprotte S."/>
            <person name="Brinks E."/>
            <person name="Hille F."/>
        </authorList>
    </citation>
    <scope>NUCLEOTIDE SEQUENCE</scope>
</reference>
<organism evidence="1">
    <name type="scientific">Klebsiella phage PMBT64</name>
    <dbReference type="NCBI Taxonomy" id="3229740"/>
    <lineage>
        <taxon>Viruses</taxon>
        <taxon>Duplodnaviria</taxon>
        <taxon>Heunggongvirae</taxon>
        <taxon>Uroviricota</taxon>
        <taxon>Caudoviricetes</taxon>
    </lineage>
</organism>
<proteinExistence type="predicted"/>
<sequence>MNIGKQPDPEITESALQRAFIRCMGNSFQIMIPNYYTPDNLGYEADMFCIRKSRYTVEVEVKISIADMRADFRKAHTVYPKTVEDYKQYWIDDSGRHKPYPVKMKHDCLEAGELIANRFYFLVPWTIADKAREILPDYAGLYVFNQRGTVQEDKVGPMLHKRKLDPKYDWGIMSNLNARYLRLLNRQ</sequence>
<accession>A0AB39C3G0</accession>
<protein>
    <recommendedName>
        <fullName evidence="2">Phage protein</fullName>
    </recommendedName>
</protein>
<name>A0AB39C3G0_9CAUD</name>
<dbReference type="EMBL" id="PP926510">
    <property type="protein sequence ID" value="XDJ01072.1"/>
    <property type="molecule type" value="Genomic_DNA"/>
</dbReference>
<evidence type="ECO:0000313" key="1">
    <source>
        <dbReference type="EMBL" id="XDJ01072.1"/>
    </source>
</evidence>